<name>A0A0F7L7K1_9VIRU</name>
<evidence type="ECO:0000256" key="1">
    <source>
        <dbReference type="SAM" id="MobiDB-lite"/>
    </source>
</evidence>
<dbReference type="EMBL" id="KR029605">
    <property type="protein sequence ID" value="AKH48569.1"/>
    <property type="molecule type" value="Genomic_DNA"/>
</dbReference>
<feature type="region of interest" description="Disordered" evidence="1">
    <location>
        <begin position="1"/>
        <end position="22"/>
    </location>
</feature>
<sequence length="126" mass="14041">MEMKNDINKANDTIQTKSMGRPKKDLDEDVIANLSQIGCTQEEIGAVVGISARTLQRRYADLVAENKNKGKASLRKKLWEKALKGDPKLLIWLSKNELNMVDKIHTTATVEPLPLIIEAKAEDIDG</sequence>
<reference evidence="2" key="2">
    <citation type="submission" date="2015-03" db="EMBL/GenBank/DDBJ databases">
        <authorList>
            <person name="Chow C.-E.T."/>
            <person name="Winget D.M."/>
            <person name="White R.A.III."/>
            <person name="Hallam S.J."/>
            <person name="Suttle C.A."/>
        </authorList>
    </citation>
    <scope>NUCLEOTIDE SEQUENCE</scope>
    <source>
        <strain evidence="2">Oxic1_10</strain>
    </source>
</reference>
<protein>
    <submittedName>
        <fullName evidence="2">Uncharacterized protein</fullName>
    </submittedName>
</protein>
<reference evidence="2" key="1">
    <citation type="journal article" date="2015" name="Front. Microbiol.">
        <title>Combining genomic sequencing methods to explore viral diversity and reveal potential virus-host interactions.</title>
        <authorList>
            <person name="Chow C.E."/>
            <person name="Winget D.M."/>
            <person name="White R.A.III."/>
            <person name="Hallam S.J."/>
            <person name="Suttle C.A."/>
        </authorList>
    </citation>
    <scope>NUCLEOTIDE SEQUENCE</scope>
    <source>
        <strain evidence="2">Oxic1_10</strain>
    </source>
</reference>
<organism evidence="2">
    <name type="scientific">uncultured marine virus</name>
    <dbReference type="NCBI Taxonomy" id="186617"/>
    <lineage>
        <taxon>Viruses</taxon>
        <taxon>environmental samples</taxon>
    </lineage>
</organism>
<accession>A0A0F7L7K1</accession>
<evidence type="ECO:0000313" key="2">
    <source>
        <dbReference type="EMBL" id="AKH48569.1"/>
    </source>
</evidence>
<proteinExistence type="predicted"/>